<dbReference type="EMBL" id="MK170182">
    <property type="protein sequence ID" value="QFO87208.1"/>
    <property type="molecule type" value="Genomic_DNA"/>
</dbReference>
<dbReference type="GO" id="GO:0005743">
    <property type="term" value="C:mitochondrial inner membrane"/>
    <property type="evidence" value="ECO:0007669"/>
    <property type="project" value="UniProtKB-SubCell"/>
</dbReference>
<dbReference type="GO" id="GO:0042773">
    <property type="term" value="P:ATP synthesis coupled electron transport"/>
    <property type="evidence" value="ECO:0007669"/>
    <property type="project" value="UniProtKB-UniRule"/>
</dbReference>
<dbReference type="GO" id="GO:0016651">
    <property type="term" value="F:oxidoreductase activity, acting on NAD(P)H"/>
    <property type="evidence" value="ECO:0007669"/>
    <property type="project" value="InterPro"/>
</dbReference>
<comment type="subcellular location">
    <subcellularLocation>
        <location evidence="1">Membrane</location>
        <topology evidence="1">Multi-pass membrane protein</topology>
    </subcellularLocation>
    <subcellularLocation>
        <location evidence="9">Mitochondrion inner membrane</location>
        <topology evidence="9">Multi-pass membrane protein</topology>
    </subcellularLocation>
</comment>
<keyword evidence="9" id="KW-0999">Mitochondrion inner membrane</keyword>
<dbReference type="Gene3D" id="1.10.287.3510">
    <property type="match status" value="1"/>
</dbReference>
<dbReference type="InterPro" id="IPR001133">
    <property type="entry name" value="NADH_UbQ_OxRdtase_chain4L/K"/>
</dbReference>
<keyword evidence="6 9" id="KW-1133">Transmembrane helix</keyword>
<dbReference type="EC" id="7.1.1.2" evidence="9"/>
<keyword evidence="4 9" id="KW-0812">Transmembrane</keyword>
<keyword evidence="8 9" id="KW-0472">Membrane</keyword>
<keyword evidence="9" id="KW-0249">Electron transport</keyword>
<evidence type="ECO:0000313" key="10">
    <source>
        <dbReference type="EMBL" id="QFO87208.1"/>
    </source>
</evidence>
<dbReference type="GO" id="GO:0008137">
    <property type="term" value="F:NADH dehydrogenase (ubiquinone) activity"/>
    <property type="evidence" value="ECO:0007669"/>
    <property type="project" value="UniProtKB-EC"/>
</dbReference>
<keyword evidence="9 10" id="KW-0496">Mitochondrion</keyword>
<reference evidence="10" key="1">
    <citation type="submission" date="2018-11" db="EMBL/GenBank/DDBJ databases">
        <title>Characterization of the complete mitochondrial genome of oleaginous microalga Eustigmatos cf. polyphem strain CAUP H4302 by next-generation sequencing and phylogenetic analysis of Eustigmatophyceae.</title>
        <authorList>
            <person name="Huang L.D."/>
            <person name="Gao B.Y."/>
            <person name="Zhang C.W."/>
        </authorList>
    </citation>
    <scope>NUCLEOTIDE SEQUENCE</scope>
    <source>
        <strain evidence="10">CAUP H4302</strain>
    </source>
</reference>
<evidence type="ECO:0000256" key="8">
    <source>
        <dbReference type="ARBA" id="ARBA00023136"/>
    </source>
</evidence>
<dbReference type="PANTHER" id="PTHR11434">
    <property type="entry name" value="NADH-UBIQUINONE OXIDOREDUCTASE SUBUNIT ND4L"/>
    <property type="match status" value="1"/>
</dbReference>
<evidence type="ECO:0000256" key="4">
    <source>
        <dbReference type="ARBA" id="ARBA00022692"/>
    </source>
</evidence>
<comment type="catalytic activity">
    <reaction evidence="9">
        <text>a ubiquinone + NADH + 5 H(+)(in) = a ubiquinol + NAD(+) + 4 H(+)(out)</text>
        <dbReference type="Rhea" id="RHEA:29091"/>
        <dbReference type="Rhea" id="RHEA-COMP:9565"/>
        <dbReference type="Rhea" id="RHEA-COMP:9566"/>
        <dbReference type="ChEBI" id="CHEBI:15378"/>
        <dbReference type="ChEBI" id="CHEBI:16389"/>
        <dbReference type="ChEBI" id="CHEBI:17976"/>
        <dbReference type="ChEBI" id="CHEBI:57540"/>
        <dbReference type="ChEBI" id="CHEBI:57945"/>
        <dbReference type="EC" id="7.1.1.2"/>
    </reaction>
</comment>
<dbReference type="InterPro" id="IPR039428">
    <property type="entry name" value="NUOK/Mnh_C1-like"/>
</dbReference>
<protein>
    <recommendedName>
        <fullName evidence="9">NADH-ubiquinone oxidoreductase chain 4L</fullName>
        <ecNumber evidence="9">7.1.1.2</ecNumber>
    </recommendedName>
</protein>
<dbReference type="AlphaFoldDB" id="A0A5J6Y328"/>
<evidence type="ECO:0000256" key="3">
    <source>
        <dbReference type="ARBA" id="ARBA00022448"/>
    </source>
</evidence>
<keyword evidence="9" id="KW-0679">Respiratory chain</keyword>
<keyword evidence="7 9" id="KW-0520">NAD</keyword>
<evidence type="ECO:0000256" key="5">
    <source>
        <dbReference type="ARBA" id="ARBA00022967"/>
    </source>
</evidence>
<comment type="similarity">
    <text evidence="2 9">Belongs to the complex I subunit 4L family.</text>
</comment>
<dbReference type="PANTHER" id="PTHR11434:SF21">
    <property type="entry name" value="NADH DEHYDROGENASE SUBUNIT 4L-RELATED"/>
    <property type="match status" value="1"/>
</dbReference>
<keyword evidence="3 9" id="KW-0813">Transport</keyword>
<evidence type="ECO:0000256" key="6">
    <source>
        <dbReference type="ARBA" id="ARBA00022989"/>
    </source>
</evidence>
<geneLocation type="mitochondrion" evidence="10"/>
<sequence length="107" mass="12233">MNKHIAVREHLLFKEKLIEGLLVCRKFFKAHREYSWNIFEVPFDINIKTVEISVIFSLILGDIIGQIFALMVLCVAAAESAIGLAILVIYYRSKGNILIEQSHLMRG</sequence>
<organism evidence="10">
    <name type="scientific">Vischeria cf. polyphem</name>
    <dbReference type="NCBI Taxonomy" id="1132302"/>
    <lineage>
        <taxon>Eukaryota</taxon>
        <taxon>Sar</taxon>
        <taxon>Stramenopiles</taxon>
        <taxon>Ochrophyta</taxon>
        <taxon>Eustigmatophyceae</taxon>
        <taxon>Eustigmatales</taxon>
        <taxon>Chlorobotryaceae</taxon>
        <taxon>Vischeria</taxon>
    </lineage>
</organism>
<evidence type="ECO:0000256" key="2">
    <source>
        <dbReference type="ARBA" id="ARBA00010519"/>
    </source>
</evidence>
<proteinExistence type="inferred from homology"/>
<evidence type="ECO:0000256" key="9">
    <source>
        <dbReference type="RuleBase" id="RU004419"/>
    </source>
</evidence>
<name>A0A5J6Y328_9STRA</name>
<comment type="caution">
    <text evidence="9">Lacks conserved residue(s) required for the propagation of feature annotation.</text>
</comment>
<feature type="transmembrane region" description="Helical" evidence="9">
    <location>
        <begin position="63"/>
        <end position="91"/>
    </location>
</feature>
<keyword evidence="9" id="KW-0830">Ubiquinone</keyword>
<accession>A0A5J6Y328</accession>
<gene>
    <name evidence="10" type="primary">nad4L</name>
</gene>
<evidence type="ECO:0000256" key="1">
    <source>
        <dbReference type="ARBA" id="ARBA00004141"/>
    </source>
</evidence>
<evidence type="ECO:0000256" key="7">
    <source>
        <dbReference type="ARBA" id="ARBA00023027"/>
    </source>
</evidence>
<dbReference type="Pfam" id="PF00420">
    <property type="entry name" value="Oxidored_q2"/>
    <property type="match status" value="1"/>
</dbReference>
<keyword evidence="5 9" id="KW-1278">Translocase</keyword>
<comment type="function">
    <text evidence="9">Core subunit of the mitochondrial membrane respiratory chain NADH dehydrogenase (Complex I) which catalyzes electron transfer from NADH through the respiratory chain, using ubiquinone as an electron acceptor.</text>
</comment>
<dbReference type="GO" id="GO:0030964">
    <property type="term" value="C:NADH dehydrogenase complex"/>
    <property type="evidence" value="ECO:0007669"/>
    <property type="project" value="TreeGrafter"/>
</dbReference>